<dbReference type="Pfam" id="PF05159">
    <property type="entry name" value="Capsule_synth"/>
    <property type="match status" value="1"/>
</dbReference>
<evidence type="ECO:0000259" key="1">
    <source>
        <dbReference type="Pfam" id="PF10111"/>
    </source>
</evidence>
<feature type="domain" description="Glycosyltransferase 2-like prokaryotic type" evidence="1">
    <location>
        <begin position="5"/>
        <end position="283"/>
    </location>
</feature>
<sequence>MALLSIIIPFGTSKERPYIKDRVINKANEYRSNDLIEYIFVEGFSSLEHPELKTLIQSNGHRYFKDEIQQSNKAFCLGRCRNLGIINANSDVVMSLDVDCIISRKNLESILRLIKIKEIDKNPNAFLILPCIFLNEFGSEILQNYNFDLWDNMLIDDMIYERKFIKFITPASSTFIMNRFKFLELGGNDNGFVGHGYEDFDLMMRILKNCASFEAMPDNLEFDYRNWSFNDYKGFRALFSLVGQEACMHGIYLYHLWHIEPNQNGYLDNRELNHKIFYQKLKNYNNIFDDEPDPLIENEAKNRNALALFTQNSLVYRSLREIMPYFEKFISAKEYIFFNEDDKFDSQIFMKFWMKNNITHLIFPNSHGNDKRLEILKFLRANNLPYIVFDRGALPDSWFFDEKGFNYDSTSYDEKNWNKPLNEEQKSKTIAYIQEVLNAKSFLEKQGARQGSEELRRKFGLRHKKIIFIPLQVKNDSVINHFTYEPFSYDNFLNILNEVAKKLSIENIAFVVKKHPLSLNADKTAYDNLIFTHDNANLIDLLELCDAVLTLNSGVGLYAILAKKPCIVCANAFYRFDNLNLQAKSKDELLEHILNITDGNFKFDEDKALRFIHYLRYEFYSFGKSYYKERKEKGRIYTSVYKIEFYSLVLFGKKIFNFNSLEKQKYRLNSPIYKPYIYEIKNGIKSKNILQNTNYKNAIQAKFSHLKFYRLFRKLITNPKDFVMDSKNPLMKPIKSILRRSL</sequence>
<accession>A0A1X9SNX4</accession>
<evidence type="ECO:0000313" key="2">
    <source>
        <dbReference type="EMBL" id="ARQ97898.1"/>
    </source>
</evidence>
<organism evidence="2 3">
    <name type="scientific">Campylobacter lanienae NCTC 13004</name>
    <dbReference type="NCBI Taxonomy" id="1031753"/>
    <lineage>
        <taxon>Bacteria</taxon>
        <taxon>Pseudomonadati</taxon>
        <taxon>Campylobacterota</taxon>
        <taxon>Epsilonproteobacteria</taxon>
        <taxon>Campylobacterales</taxon>
        <taxon>Campylobacteraceae</taxon>
        <taxon>Campylobacter</taxon>
    </lineage>
</organism>
<dbReference type="Proteomes" id="UP000202031">
    <property type="component" value="Chromosome"/>
</dbReference>
<evidence type="ECO:0000313" key="3">
    <source>
        <dbReference type="Proteomes" id="UP000202031"/>
    </source>
</evidence>
<name>A0A1X9SNX4_9BACT</name>
<gene>
    <name evidence="2" type="ORF">CLAN_1173</name>
</gene>
<protein>
    <submittedName>
        <fullName evidence="2">Glycosyltransferase, family 2</fullName>
    </submittedName>
</protein>
<dbReference type="InterPro" id="IPR043148">
    <property type="entry name" value="TagF_C"/>
</dbReference>
<dbReference type="GO" id="GO:0000271">
    <property type="term" value="P:polysaccharide biosynthetic process"/>
    <property type="evidence" value="ECO:0007669"/>
    <property type="project" value="InterPro"/>
</dbReference>
<dbReference type="GO" id="GO:0016740">
    <property type="term" value="F:transferase activity"/>
    <property type="evidence" value="ECO:0007669"/>
    <property type="project" value="UniProtKB-KW"/>
</dbReference>
<dbReference type="AlphaFoldDB" id="A0A1X9SNX4"/>
<dbReference type="RefSeq" id="WP_172618497.1">
    <property type="nucleotide sequence ID" value="NZ_CP015578.1"/>
</dbReference>
<dbReference type="GeneID" id="46921642"/>
<dbReference type="Gene3D" id="3.40.50.12580">
    <property type="match status" value="1"/>
</dbReference>
<keyword evidence="2" id="KW-0808">Transferase</keyword>
<dbReference type="Gene3D" id="3.90.550.10">
    <property type="entry name" value="Spore Coat Polysaccharide Biosynthesis Protein SpsA, Chain A"/>
    <property type="match status" value="1"/>
</dbReference>
<reference evidence="3" key="1">
    <citation type="journal article" date="2017" name="Genome Biol. Evol.">
        <title>Comparative Genomic Analysis Identifies a Campylobacter Clade Deficient in Selenium Metabolism.</title>
        <authorList>
            <person name="Miller W.G."/>
            <person name="Yee E."/>
            <person name="Lopes B.S."/>
            <person name="Chapman M.H."/>
            <person name="Huynh S."/>
            <person name="Bono J.L."/>
            <person name="Parker C.T."/>
            <person name="Strachan N.J.C."/>
            <person name="Forbes K.J."/>
        </authorList>
    </citation>
    <scope>NUCLEOTIDE SEQUENCE [LARGE SCALE GENOMIC DNA]</scope>
    <source>
        <strain evidence="3">NCTC 13004</strain>
    </source>
</reference>
<dbReference type="Pfam" id="PF10111">
    <property type="entry name" value="Glyco_tranf_2_2"/>
    <property type="match status" value="1"/>
</dbReference>
<dbReference type="InterPro" id="IPR029044">
    <property type="entry name" value="Nucleotide-diphossugar_trans"/>
</dbReference>
<dbReference type="GO" id="GO:0015774">
    <property type="term" value="P:polysaccharide transport"/>
    <property type="evidence" value="ECO:0007669"/>
    <property type="project" value="InterPro"/>
</dbReference>
<dbReference type="EMBL" id="CP015578">
    <property type="protein sequence ID" value="ARQ97898.1"/>
    <property type="molecule type" value="Genomic_DNA"/>
</dbReference>
<proteinExistence type="predicted"/>
<dbReference type="SUPFAM" id="SSF53448">
    <property type="entry name" value="Nucleotide-diphospho-sugar transferases"/>
    <property type="match status" value="1"/>
</dbReference>
<dbReference type="KEGG" id="clx:CLAN_1173"/>
<dbReference type="InterPro" id="IPR019290">
    <property type="entry name" value="GlycosylTrfase-like_prok"/>
</dbReference>
<dbReference type="InterPro" id="IPR007833">
    <property type="entry name" value="Capsule_polysaccharide_synth"/>
</dbReference>
<dbReference type="SUPFAM" id="SSF53756">
    <property type="entry name" value="UDP-Glycosyltransferase/glycogen phosphorylase"/>
    <property type="match status" value="1"/>
</dbReference>